<sequence>MTRPIFLAGLACVMAAMFTDRLAAQEPASPIYYDLVITGGRVIDPETGLDATRSIAVDGGVIAAITTKSIKGKVNIDARDMVVAPGFIDLHAHGQSIPAGRMKALDGVTTMLELEAGTLPVDAFYDRSSREGRPIHYGASASWANARIAAVLGEPEQQDDAWYERKFAEPDWQKPELEPEESETMFRLIETGLDQGAIGIGVLLGYAPQSRREEYLALARRAASRNVPLFTHSRFASAIEPGSAVEAVQELIAVSAATGAHTHICHLNSTSLRRIEEIAAMLRGAQSRGVPISVEAYPYGAGSTAIGAALFQGEGWSERLGGIGPDDFTANGERLNREEFDRLQAEAPDTPVVVHLLTPQDSERDRAFLDMSVLFPGGAIASDGDFWRIGAVRLDRDSWPVPANAESHPRSAGTFARFLKTYVRDRGAIALIDAIEKITLVPARIVEAAAPVMSRKGRIQVGADADIVIFDLDRVEDRATYEKPAQTSAGFRHVIVAGVPVVRDGRLDVDVLPGRPIRNFARE</sequence>
<evidence type="ECO:0000259" key="2">
    <source>
        <dbReference type="Pfam" id="PF07969"/>
    </source>
</evidence>
<feature type="domain" description="Amidohydrolase 3" evidence="2">
    <location>
        <begin position="76"/>
        <end position="149"/>
    </location>
</feature>
<dbReference type="InterPro" id="IPR013108">
    <property type="entry name" value="Amidohydro_3"/>
</dbReference>
<feature type="domain" description="Amidohydrolase 3" evidence="2">
    <location>
        <begin position="265"/>
        <end position="502"/>
    </location>
</feature>
<protein>
    <submittedName>
        <fullName evidence="3">Amidohydrolase family protein</fullName>
    </submittedName>
</protein>
<dbReference type="InterPro" id="IPR050138">
    <property type="entry name" value="DHOase/Allantoinase_Hydrolase"/>
</dbReference>
<comment type="caution">
    <text evidence="3">The sequence shown here is derived from an EMBL/GenBank/DDBJ whole genome shotgun (WGS) entry which is preliminary data.</text>
</comment>
<keyword evidence="1" id="KW-0732">Signal</keyword>
<dbReference type="PANTHER" id="PTHR43668:SF2">
    <property type="entry name" value="ALLANTOINASE"/>
    <property type="match status" value="1"/>
</dbReference>
<name>A0ABS6SBI6_9SPHN</name>
<accession>A0ABS6SBI6</accession>
<dbReference type="NCBIfam" id="NF006560">
    <property type="entry name" value="PRK09061.1"/>
    <property type="match status" value="1"/>
</dbReference>
<reference evidence="3 4" key="1">
    <citation type="submission" date="2021-04" db="EMBL/GenBank/DDBJ databases">
        <authorList>
            <person name="Pira H."/>
            <person name="Risdian C."/>
            <person name="Wink J."/>
        </authorList>
    </citation>
    <scope>NUCLEOTIDE SEQUENCE [LARGE SCALE GENOMIC DNA]</scope>
    <source>
        <strain evidence="3 4">WHA3</strain>
    </source>
</reference>
<dbReference type="Pfam" id="PF07969">
    <property type="entry name" value="Amidohydro_3"/>
    <property type="match status" value="2"/>
</dbReference>
<dbReference type="RefSeq" id="WP_218443576.1">
    <property type="nucleotide sequence ID" value="NZ_JAGSPA010000001.1"/>
</dbReference>
<dbReference type="PANTHER" id="PTHR43668">
    <property type="entry name" value="ALLANTOINASE"/>
    <property type="match status" value="1"/>
</dbReference>
<evidence type="ECO:0000313" key="4">
    <source>
        <dbReference type="Proteomes" id="UP000722336"/>
    </source>
</evidence>
<gene>
    <name evidence="3" type="ORF">KCG44_00710</name>
</gene>
<keyword evidence="4" id="KW-1185">Reference proteome</keyword>
<dbReference type="Proteomes" id="UP000722336">
    <property type="component" value="Unassembled WGS sequence"/>
</dbReference>
<evidence type="ECO:0000256" key="1">
    <source>
        <dbReference type="SAM" id="SignalP"/>
    </source>
</evidence>
<evidence type="ECO:0000313" key="3">
    <source>
        <dbReference type="EMBL" id="MBV7255296.1"/>
    </source>
</evidence>
<feature type="chain" id="PRO_5045567988" evidence="1">
    <location>
        <begin position="24"/>
        <end position="523"/>
    </location>
</feature>
<dbReference type="EMBL" id="JAGSPA010000001">
    <property type="protein sequence ID" value="MBV7255296.1"/>
    <property type="molecule type" value="Genomic_DNA"/>
</dbReference>
<proteinExistence type="predicted"/>
<feature type="signal peptide" evidence="1">
    <location>
        <begin position="1"/>
        <end position="23"/>
    </location>
</feature>
<organism evidence="3 4">
    <name type="scientific">Pacificimonas pallii</name>
    <dbReference type="NCBI Taxonomy" id="2827236"/>
    <lineage>
        <taxon>Bacteria</taxon>
        <taxon>Pseudomonadati</taxon>
        <taxon>Pseudomonadota</taxon>
        <taxon>Alphaproteobacteria</taxon>
        <taxon>Sphingomonadales</taxon>
        <taxon>Sphingosinicellaceae</taxon>
        <taxon>Pacificimonas</taxon>
    </lineage>
</organism>